<dbReference type="EMBL" id="JBHUGD010000004">
    <property type="protein sequence ID" value="MFD1948796.1"/>
    <property type="molecule type" value="Genomic_DNA"/>
</dbReference>
<evidence type="ECO:0000256" key="2">
    <source>
        <dbReference type="SAM" id="Phobius"/>
    </source>
</evidence>
<comment type="caution">
    <text evidence="3">The sequence shown here is derived from an EMBL/GenBank/DDBJ whole genome shotgun (WGS) entry which is preliminary data.</text>
</comment>
<name>A0ABW4TT61_9ACTN</name>
<proteinExistence type="predicted"/>
<dbReference type="Proteomes" id="UP001597351">
    <property type="component" value="Unassembled WGS sequence"/>
</dbReference>
<reference evidence="4" key="1">
    <citation type="journal article" date="2019" name="Int. J. Syst. Evol. Microbiol.">
        <title>The Global Catalogue of Microorganisms (GCM) 10K type strain sequencing project: providing services to taxonomists for standard genome sequencing and annotation.</title>
        <authorList>
            <consortium name="The Broad Institute Genomics Platform"/>
            <consortium name="The Broad Institute Genome Sequencing Center for Infectious Disease"/>
            <person name="Wu L."/>
            <person name="Ma J."/>
        </authorList>
    </citation>
    <scope>NUCLEOTIDE SEQUENCE [LARGE SCALE GENOMIC DNA]</scope>
    <source>
        <strain evidence="4">CGMCC 1.12477</strain>
    </source>
</reference>
<accession>A0ABW4TT61</accession>
<keyword evidence="2" id="KW-1133">Transmembrane helix</keyword>
<dbReference type="RefSeq" id="WP_343921660.1">
    <property type="nucleotide sequence ID" value="NZ_BAAAJT010000003.1"/>
</dbReference>
<gene>
    <name evidence="3" type="ORF">ACFSDE_18485</name>
</gene>
<evidence type="ECO:0000313" key="3">
    <source>
        <dbReference type="EMBL" id="MFD1948796.1"/>
    </source>
</evidence>
<evidence type="ECO:0000256" key="1">
    <source>
        <dbReference type="SAM" id="MobiDB-lite"/>
    </source>
</evidence>
<keyword evidence="4" id="KW-1185">Reference proteome</keyword>
<sequence>MPHDDGAIRITTASSSRHEDIAARQRRYVLSMSLRTVCFIGAVIADGWLRWVLVAGAVLLPYLAVVMANVSTTKSDGFDLTHGPSGRRELPESTGSEGIGGSDRI</sequence>
<dbReference type="Pfam" id="PF11298">
    <property type="entry name" value="DUF3099"/>
    <property type="match status" value="1"/>
</dbReference>
<dbReference type="InterPro" id="IPR021449">
    <property type="entry name" value="DUF3099"/>
</dbReference>
<evidence type="ECO:0000313" key="4">
    <source>
        <dbReference type="Proteomes" id="UP001597351"/>
    </source>
</evidence>
<organism evidence="3 4">
    <name type="scientific">Nocardioides aestuarii</name>
    <dbReference type="NCBI Taxonomy" id="252231"/>
    <lineage>
        <taxon>Bacteria</taxon>
        <taxon>Bacillati</taxon>
        <taxon>Actinomycetota</taxon>
        <taxon>Actinomycetes</taxon>
        <taxon>Propionibacteriales</taxon>
        <taxon>Nocardioidaceae</taxon>
        <taxon>Nocardioides</taxon>
    </lineage>
</organism>
<feature type="transmembrane region" description="Helical" evidence="2">
    <location>
        <begin position="51"/>
        <end position="70"/>
    </location>
</feature>
<protein>
    <submittedName>
        <fullName evidence="3">DUF3099 domain-containing protein</fullName>
    </submittedName>
</protein>
<keyword evidence="2" id="KW-0812">Transmembrane</keyword>
<feature type="region of interest" description="Disordered" evidence="1">
    <location>
        <begin position="74"/>
        <end position="105"/>
    </location>
</feature>
<keyword evidence="2" id="KW-0472">Membrane</keyword>